<dbReference type="InterPro" id="IPR036568">
    <property type="entry name" value="GGCT-like_sf"/>
</dbReference>
<comment type="similarity">
    <text evidence="1 3">Belongs to the gamma-glutamylcyclotransferase family.</text>
</comment>
<dbReference type="CDD" id="cd06661">
    <property type="entry name" value="GGCT_like"/>
    <property type="match status" value="1"/>
</dbReference>
<evidence type="ECO:0000256" key="3">
    <source>
        <dbReference type="RuleBase" id="RU367036"/>
    </source>
</evidence>
<dbReference type="PANTHER" id="PTHR12510:SF4">
    <property type="entry name" value="GAMMA-GLUTAMYLAMINECYCLOTRANSFERASE"/>
    <property type="match status" value="1"/>
</dbReference>
<name>A0A224XMG3_9HEMI</name>
<dbReference type="InterPro" id="IPR013024">
    <property type="entry name" value="GGCT-like"/>
</dbReference>
<proteinExistence type="inferred from homology"/>
<feature type="domain" description="Gamma-glutamylcyclotransferase AIG2-like" evidence="4">
    <location>
        <begin position="6"/>
        <end position="120"/>
    </location>
</feature>
<evidence type="ECO:0000256" key="1">
    <source>
        <dbReference type="ARBA" id="ARBA00008861"/>
    </source>
</evidence>
<dbReference type="PANTHER" id="PTHR12510">
    <property type="entry name" value="TROPONIN C-AKIN-1 PROTEIN"/>
    <property type="match status" value="1"/>
</dbReference>
<accession>A0A224XMG3</accession>
<dbReference type="EMBL" id="GFTR01002761">
    <property type="protein sequence ID" value="JAW13665.1"/>
    <property type="molecule type" value="Transcribed_RNA"/>
</dbReference>
<evidence type="ECO:0000313" key="5">
    <source>
        <dbReference type="EMBL" id="JAW13665.1"/>
    </source>
</evidence>
<protein>
    <recommendedName>
        <fullName evidence="3">Gamma-glutamylcyclotransferase family protein</fullName>
    </recommendedName>
</protein>
<evidence type="ECO:0000259" key="4">
    <source>
        <dbReference type="Pfam" id="PF06094"/>
    </source>
</evidence>
<dbReference type="InterPro" id="IPR039126">
    <property type="entry name" value="GGACT"/>
</dbReference>
<dbReference type="GO" id="GO:0061929">
    <property type="term" value="F:gamma-glutamylaminecyclotransferase activity"/>
    <property type="evidence" value="ECO:0007669"/>
    <property type="project" value="InterPro"/>
</dbReference>
<evidence type="ECO:0000256" key="2">
    <source>
        <dbReference type="PIRSR" id="PIRSR639126-1"/>
    </source>
</evidence>
<sequence>MSYSKIFVYGTLKKGEPNHHWFRLENGFSRFVGNGTTIKKYPLVIATEYNIPFLIDSPGQGYQVLGEVYEVDEKMLANLDILEDHPKFYVRRLEDVKINDDINQCWIYFLPKFKKEMLNKEMFEWYSSKGPHNLVYCERYNRNPNYNHKDEILVNLEILSTVVFI</sequence>
<feature type="active site" description="Proton acceptor" evidence="2">
    <location>
        <position position="83"/>
    </location>
</feature>
<dbReference type="Pfam" id="PF06094">
    <property type="entry name" value="GGACT"/>
    <property type="match status" value="1"/>
</dbReference>
<dbReference type="GO" id="GO:0005829">
    <property type="term" value="C:cytosol"/>
    <property type="evidence" value="ECO:0007669"/>
    <property type="project" value="TreeGrafter"/>
</dbReference>
<organism evidence="5">
    <name type="scientific">Panstrongylus lignarius</name>
    <dbReference type="NCBI Taxonomy" id="156445"/>
    <lineage>
        <taxon>Eukaryota</taxon>
        <taxon>Metazoa</taxon>
        <taxon>Ecdysozoa</taxon>
        <taxon>Arthropoda</taxon>
        <taxon>Hexapoda</taxon>
        <taxon>Insecta</taxon>
        <taxon>Pterygota</taxon>
        <taxon>Neoptera</taxon>
        <taxon>Paraneoptera</taxon>
        <taxon>Hemiptera</taxon>
        <taxon>Heteroptera</taxon>
        <taxon>Panheteroptera</taxon>
        <taxon>Cimicomorpha</taxon>
        <taxon>Reduviidae</taxon>
        <taxon>Triatominae</taxon>
        <taxon>Panstrongylus</taxon>
    </lineage>
</organism>
<dbReference type="Gene3D" id="3.10.490.10">
    <property type="entry name" value="Gamma-glutamyl cyclotransferase-like"/>
    <property type="match status" value="1"/>
</dbReference>
<dbReference type="InterPro" id="IPR009288">
    <property type="entry name" value="AIG2-like_dom"/>
</dbReference>
<dbReference type="AlphaFoldDB" id="A0A224XMG3"/>
<reference evidence="5" key="1">
    <citation type="journal article" date="2018" name="PLoS Negl. Trop. Dis.">
        <title>An insight into the salivary gland and fat body transcriptome of Panstrongylus lignarius (Hemiptera: Heteroptera), the main vector of Chagas disease in Peru.</title>
        <authorList>
            <person name="Nevoa J.C."/>
            <person name="Mendes M.T."/>
            <person name="da Silva M.V."/>
            <person name="Soares S.C."/>
            <person name="Oliveira C.J.F."/>
            <person name="Ribeiro J.M.C."/>
        </authorList>
    </citation>
    <scope>NUCLEOTIDE SEQUENCE</scope>
</reference>
<dbReference type="SUPFAM" id="SSF110857">
    <property type="entry name" value="Gamma-glutamyl cyclotransferase-like"/>
    <property type="match status" value="1"/>
</dbReference>